<dbReference type="CDD" id="cd05301">
    <property type="entry name" value="GDH"/>
    <property type="match status" value="1"/>
</dbReference>
<dbReference type="Proteomes" id="UP000054770">
    <property type="component" value="Unassembled WGS sequence"/>
</dbReference>
<evidence type="ECO:0000313" key="13">
    <source>
        <dbReference type="Proteomes" id="UP000054770"/>
    </source>
</evidence>
<dbReference type="EC" id="1.1.1.81" evidence="7"/>
<comment type="caution">
    <text evidence="12">The sequence shown here is derived from an EMBL/GenBank/DDBJ whole genome shotgun (WGS) entry which is preliminary data.</text>
</comment>
<dbReference type="FunFam" id="3.40.50.720:FF:000026">
    <property type="entry name" value="Glyoxylate/hydroxypyruvate reductase B"/>
    <property type="match status" value="1"/>
</dbReference>
<dbReference type="SUPFAM" id="SSF52283">
    <property type="entry name" value="Formate/glycerate dehydrogenase catalytic domain-like"/>
    <property type="match status" value="1"/>
</dbReference>
<comment type="catalytic activity">
    <reaction evidence="3">
        <text>(R)-glycerate + NADP(+) = 3-hydroxypyruvate + NADPH + H(+)</text>
        <dbReference type="Rhea" id="RHEA:18657"/>
        <dbReference type="ChEBI" id="CHEBI:15378"/>
        <dbReference type="ChEBI" id="CHEBI:16659"/>
        <dbReference type="ChEBI" id="CHEBI:17180"/>
        <dbReference type="ChEBI" id="CHEBI:57783"/>
        <dbReference type="ChEBI" id="CHEBI:58349"/>
        <dbReference type="EC" id="1.1.1.81"/>
    </reaction>
</comment>
<dbReference type="GO" id="GO:0005829">
    <property type="term" value="C:cytosol"/>
    <property type="evidence" value="ECO:0007669"/>
    <property type="project" value="TreeGrafter"/>
</dbReference>
<evidence type="ECO:0000256" key="1">
    <source>
        <dbReference type="ARBA" id="ARBA00023002"/>
    </source>
</evidence>
<dbReference type="InterPro" id="IPR036291">
    <property type="entry name" value="NAD(P)-bd_dom_sf"/>
</dbReference>
<organism evidence="12 13">
    <name type="scientific">Caballeronia choica</name>
    <dbReference type="NCBI Taxonomy" id="326476"/>
    <lineage>
        <taxon>Bacteria</taxon>
        <taxon>Pseudomonadati</taxon>
        <taxon>Pseudomonadota</taxon>
        <taxon>Betaproteobacteria</taxon>
        <taxon>Burkholderiales</taxon>
        <taxon>Burkholderiaceae</taxon>
        <taxon>Caballeronia</taxon>
    </lineage>
</organism>
<evidence type="ECO:0000256" key="3">
    <source>
        <dbReference type="ARBA" id="ARBA00052239"/>
    </source>
</evidence>
<evidence type="ECO:0000256" key="7">
    <source>
        <dbReference type="ARBA" id="ARBA00066674"/>
    </source>
</evidence>
<accession>A0A158L0Z5</accession>
<evidence type="ECO:0000256" key="2">
    <source>
        <dbReference type="ARBA" id="ARBA00051801"/>
    </source>
</evidence>
<dbReference type="PANTHER" id="PTHR10996:SF283">
    <property type="entry name" value="GLYOXYLATE_HYDROXYPYRUVATE REDUCTASE B"/>
    <property type="match status" value="1"/>
</dbReference>
<evidence type="ECO:0000259" key="10">
    <source>
        <dbReference type="Pfam" id="PF00389"/>
    </source>
</evidence>
<dbReference type="RefSeq" id="WP_087649950.1">
    <property type="nucleotide sequence ID" value="NZ_FCON02000252.1"/>
</dbReference>
<protein>
    <recommendedName>
        <fullName evidence="8">Glyoxylate/hydroxypyruvate reductase B</fullName>
        <ecNumber evidence="6">1.1.1.79</ecNumber>
        <ecNumber evidence="7">1.1.1.81</ecNumber>
    </recommendedName>
</protein>
<evidence type="ECO:0000256" key="6">
    <source>
        <dbReference type="ARBA" id="ARBA00066661"/>
    </source>
</evidence>
<evidence type="ECO:0000256" key="4">
    <source>
        <dbReference type="ARBA" id="ARBA00052769"/>
    </source>
</evidence>
<comment type="similarity">
    <text evidence="5">Belongs to the D-isomer specific 2-hydroxyacid dehydrogenase family. GhrB subfamily.</text>
</comment>
<dbReference type="SUPFAM" id="SSF51735">
    <property type="entry name" value="NAD(P)-binding Rossmann-fold domains"/>
    <property type="match status" value="1"/>
</dbReference>
<dbReference type="InterPro" id="IPR029752">
    <property type="entry name" value="D-isomer_DH_CS1"/>
</dbReference>
<dbReference type="Gene3D" id="3.40.50.720">
    <property type="entry name" value="NAD(P)-binding Rossmann-like Domain"/>
    <property type="match status" value="2"/>
</dbReference>
<gene>
    <name evidence="12" type="ORF">AWB68_08197</name>
</gene>
<dbReference type="GO" id="GO:0016618">
    <property type="term" value="F:hydroxypyruvate reductase [NAD(P)H] activity"/>
    <property type="evidence" value="ECO:0007669"/>
    <property type="project" value="UniProtKB-EC"/>
</dbReference>
<dbReference type="InterPro" id="IPR050223">
    <property type="entry name" value="D-isomer_2-hydroxyacid_DH"/>
</dbReference>
<proteinExistence type="inferred from homology"/>
<dbReference type="PROSITE" id="PS00065">
    <property type="entry name" value="D_2_HYDROXYACID_DH_1"/>
    <property type="match status" value="1"/>
</dbReference>
<evidence type="ECO:0000256" key="5">
    <source>
        <dbReference type="ARBA" id="ARBA00061278"/>
    </source>
</evidence>
<dbReference type="EMBL" id="FCON02000252">
    <property type="protein sequence ID" value="SAL86905.1"/>
    <property type="molecule type" value="Genomic_DNA"/>
</dbReference>
<dbReference type="PANTHER" id="PTHR10996">
    <property type="entry name" value="2-HYDROXYACID DEHYDROGENASE-RELATED"/>
    <property type="match status" value="1"/>
</dbReference>
<dbReference type="AlphaFoldDB" id="A0A158L0Z5"/>
<evidence type="ECO:0000256" key="8">
    <source>
        <dbReference type="ARBA" id="ARBA00073362"/>
    </source>
</evidence>
<feature type="domain" description="D-isomer specific 2-hydroxyacid dehydrogenase catalytic" evidence="10">
    <location>
        <begin position="10"/>
        <end position="321"/>
    </location>
</feature>
<dbReference type="InterPro" id="IPR006140">
    <property type="entry name" value="D-isomer_DH_NAD-bd"/>
</dbReference>
<comment type="catalytic activity">
    <reaction evidence="2">
        <text>(R)-glycerate + NAD(+) = 3-hydroxypyruvate + NADH + H(+)</text>
        <dbReference type="Rhea" id="RHEA:17905"/>
        <dbReference type="ChEBI" id="CHEBI:15378"/>
        <dbReference type="ChEBI" id="CHEBI:16659"/>
        <dbReference type="ChEBI" id="CHEBI:17180"/>
        <dbReference type="ChEBI" id="CHEBI:57540"/>
        <dbReference type="ChEBI" id="CHEBI:57945"/>
        <dbReference type="EC" id="1.1.1.81"/>
    </reaction>
</comment>
<dbReference type="GO" id="GO:0030267">
    <property type="term" value="F:glyoxylate reductase (NADPH) activity"/>
    <property type="evidence" value="ECO:0007669"/>
    <property type="project" value="UniProtKB-EC"/>
</dbReference>
<sequence>MTPSEGKRKIVAYKPLPPDVLAYLTEHAEVQTVDPNDHAAFAAALKTADAAIGASVKISPDMLEGATRLKVLSTVSVGFDNFDVDDLTRRGIILTHTPDVLTESTADTVFALILASARRVVELAEWVKAGHWTASIGEACFGVDVQGKTLGIVGLGRIGGAVARRAALGFRMNVLYTNRRPNAQAEDDYGARRVELDELLAKSDFVCLQVPLTDATRGMIGAVQLKAMKKTAILINASRGPTVDEPALIEALQNGTILGAGLDVFEKEPLPADSPLLAMKNVVALPHIGSATHETRHAMNRNAAENLIGALDGTLTHNIVNRQVLERRARRDSKGKGNACAKMPLPELRPISAPRRAFRL</sequence>
<comment type="catalytic activity">
    <reaction evidence="4">
        <text>glycolate + NADP(+) = glyoxylate + NADPH + H(+)</text>
        <dbReference type="Rhea" id="RHEA:10992"/>
        <dbReference type="ChEBI" id="CHEBI:15378"/>
        <dbReference type="ChEBI" id="CHEBI:29805"/>
        <dbReference type="ChEBI" id="CHEBI:36655"/>
        <dbReference type="ChEBI" id="CHEBI:57783"/>
        <dbReference type="ChEBI" id="CHEBI:58349"/>
        <dbReference type="EC" id="1.1.1.79"/>
    </reaction>
</comment>
<feature type="domain" description="D-isomer specific 2-hydroxyacid dehydrogenase NAD-binding" evidence="11">
    <location>
        <begin position="110"/>
        <end position="289"/>
    </location>
</feature>
<keyword evidence="1 9" id="KW-0560">Oxidoreductase</keyword>
<dbReference type="Pfam" id="PF02826">
    <property type="entry name" value="2-Hacid_dh_C"/>
    <property type="match status" value="1"/>
</dbReference>
<evidence type="ECO:0000313" key="12">
    <source>
        <dbReference type="EMBL" id="SAL86905.1"/>
    </source>
</evidence>
<dbReference type="Pfam" id="PF00389">
    <property type="entry name" value="2-Hacid_dh"/>
    <property type="match status" value="1"/>
</dbReference>
<dbReference type="EC" id="1.1.1.79" evidence="6"/>
<name>A0A158L0Z5_9BURK</name>
<keyword evidence="13" id="KW-1185">Reference proteome</keyword>
<dbReference type="OrthoDB" id="9805416at2"/>
<dbReference type="InterPro" id="IPR006139">
    <property type="entry name" value="D-isomer_2_OHA_DH_cat_dom"/>
</dbReference>
<dbReference type="GO" id="GO:0051287">
    <property type="term" value="F:NAD binding"/>
    <property type="evidence" value="ECO:0007669"/>
    <property type="project" value="InterPro"/>
</dbReference>
<evidence type="ECO:0000259" key="11">
    <source>
        <dbReference type="Pfam" id="PF02826"/>
    </source>
</evidence>
<evidence type="ECO:0000256" key="9">
    <source>
        <dbReference type="RuleBase" id="RU003719"/>
    </source>
</evidence>
<reference evidence="12" key="1">
    <citation type="submission" date="2016-01" db="EMBL/GenBank/DDBJ databases">
        <authorList>
            <person name="Peeters C."/>
        </authorList>
    </citation>
    <scope>NUCLEOTIDE SEQUENCE [LARGE SCALE GENOMIC DNA]</scope>
    <source>
        <strain evidence="12">LMG 22940</strain>
    </source>
</reference>